<comment type="caution">
    <text evidence="1">The sequence shown here is derived from an EMBL/GenBank/DDBJ whole genome shotgun (WGS) entry which is preliminary data.</text>
</comment>
<name>A0ABS8THS5_DATST</name>
<sequence>MANPVLQVNLPQEEMTEVHSNCEQKKGYGFFKPWKQEVKGNSRGIRGCKHSTITTKALWAALGHRLMSKVTEELLQQLNMDYTLREHLRALYKVGPSFKEPFDDDDSIDEE</sequence>
<accession>A0ABS8THS5</accession>
<protein>
    <submittedName>
        <fullName evidence="1">Uncharacterized protein</fullName>
    </submittedName>
</protein>
<proteinExistence type="predicted"/>
<dbReference type="Proteomes" id="UP000823775">
    <property type="component" value="Unassembled WGS sequence"/>
</dbReference>
<gene>
    <name evidence="1" type="ORF">HAX54_010268</name>
</gene>
<evidence type="ECO:0000313" key="2">
    <source>
        <dbReference type="Proteomes" id="UP000823775"/>
    </source>
</evidence>
<organism evidence="1 2">
    <name type="scientific">Datura stramonium</name>
    <name type="common">Jimsonweed</name>
    <name type="synonym">Common thornapple</name>
    <dbReference type="NCBI Taxonomy" id="4076"/>
    <lineage>
        <taxon>Eukaryota</taxon>
        <taxon>Viridiplantae</taxon>
        <taxon>Streptophyta</taxon>
        <taxon>Embryophyta</taxon>
        <taxon>Tracheophyta</taxon>
        <taxon>Spermatophyta</taxon>
        <taxon>Magnoliopsida</taxon>
        <taxon>eudicotyledons</taxon>
        <taxon>Gunneridae</taxon>
        <taxon>Pentapetalae</taxon>
        <taxon>asterids</taxon>
        <taxon>lamiids</taxon>
        <taxon>Solanales</taxon>
        <taxon>Solanaceae</taxon>
        <taxon>Solanoideae</taxon>
        <taxon>Datureae</taxon>
        <taxon>Datura</taxon>
    </lineage>
</organism>
<reference evidence="1 2" key="1">
    <citation type="journal article" date="2021" name="BMC Genomics">
        <title>Datura genome reveals duplications of psychoactive alkaloid biosynthetic genes and high mutation rate following tissue culture.</title>
        <authorList>
            <person name="Rajewski A."/>
            <person name="Carter-House D."/>
            <person name="Stajich J."/>
            <person name="Litt A."/>
        </authorList>
    </citation>
    <scope>NUCLEOTIDE SEQUENCE [LARGE SCALE GENOMIC DNA]</scope>
    <source>
        <strain evidence="1">AR-01</strain>
    </source>
</reference>
<dbReference type="EMBL" id="JACEIK010001562">
    <property type="protein sequence ID" value="MCD7470404.1"/>
    <property type="molecule type" value="Genomic_DNA"/>
</dbReference>
<keyword evidence="2" id="KW-1185">Reference proteome</keyword>
<evidence type="ECO:0000313" key="1">
    <source>
        <dbReference type="EMBL" id="MCD7470404.1"/>
    </source>
</evidence>